<dbReference type="STRING" id="1305737.GCA_000526355_01235"/>
<evidence type="ECO:0008006" key="4">
    <source>
        <dbReference type="Google" id="ProtNLM"/>
    </source>
</evidence>
<sequence>MAAQKELSTTNPFNNWRTVIILTLTLGLAPFVPEPHFFGKIRWVLGGANGMQLIDWGDLLFHGLPWILLVRLSVISLRRKLVKAS</sequence>
<dbReference type="AlphaFoldDB" id="A0A0P7Y415"/>
<gene>
    <name evidence="2" type="ORF">HLUCCX10_16880</name>
</gene>
<feature type="transmembrane region" description="Helical" evidence="1">
    <location>
        <begin position="59"/>
        <end position="77"/>
    </location>
</feature>
<dbReference type="PATRIC" id="fig|1305737.6.peg.390"/>
<dbReference type="OrthoDB" id="1467821at2"/>
<reference evidence="2 3" key="1">
    <citation type="submission" date="2015-09" db="EMBL/GenBank/DDBJ databases">
        <title>Identification and resolution of microdiversity through metagenomic sequencing of parallel consortia.</title>
        <authorList>
            <person name="Nelson W.C."/>
            <person name="Romine M.F."/>
            <person name="Lindemann S.R."/>
        </authorList>
    </citation>
    <scope>NUCLEOTIDE SEQUENCE [LARGE SCALE GENOMIC DNA]</scope>
    <source>
        <strain evidence="2">HL-49</strain>
    </source>
</reference>
<evidence type="ECO:0000313" key="2">
    <source>
        <dbReference type="EMBL" id="KPQ08885.1"/>
    </source>
</evidence>
<keyword evidence="1" id="KW-1133">Transmembrane helix</keyword>
<keyword evidence="1" id="KW-0472">Membrane</keyword>
<organism evidence="2 3">
    <name type="scientific">Algoriphagus marincola HL-49</name>
    <dbReference type="NCBI Taxonomy" id="1305737"/>
    <lineage>
        <taxon>Bacteria</taxon>
        <taxon>Pseudomonadati</taxon>
        <taxon>Bacteroidota</taxon>
        <taxon>Cytophagia</taxon>
        <taxon>Cytophagales</taxon>
        <taxon>Cyclobacteriaceae</taxon>
        <taxon>Algoriphagus</taxon>
    </lineage>
</organism>
<dbReference type="Proteomes" id="UP000050421">
    <property type="component" value="Unassembled WGS sequence"/>
</dbReference>
<name>A0A0P7Y415_9BACT</name>
<proteinExistence type="predicted"/>
<comment type="caution">
    <text evidence="2">The sequence shown here is derived from an EMBL/GenBank/DDBJ whole genome shotgun (WGS) entry which is preliminary data.</text>
</comment>
<keyword evidence="1" id="KW-0812">Transmembrane</keyword>
<evidence type="ECO:0000256" key="1">
    <source>
        <dbReference type="SAM" id="Phobius"/>
    </source>
</evidence>
<dbReference type="EMBL" id="LJXT01000155">
    <property type="protein sequence ID" value="KPQ08885.1"/>
    <property type="molecule type" value="Genomic_DNA"/>
</dbReference>
<evidence type="ECO:0000313" key="3">
    <source>
        <dbReference type="Proteomes" id="UP000050421"/>
    </source>
</evidence>
<protein>
    <recommendedName>
        <fullName evidence="4">RND transporter</fullName>
    </recommendedName>
</protein>
<accession>A0A0P7Y415</accession>